<dbReference type="Gene3D" id="3.30.700.10">
    <property type="entry name" value="Glycoprotein, Type 4 Pilin"/>
    <property type="match status" value="1"/>
</dbReference>
<evidence type="ECO:0000259" key="2">
    <source>
        <dbReference type="Pfam" id="PF07596"/>
    </source>
</evidence>
<proteinExistence type="predicted"/>
<dbReference type="AlphaFoldDB" id="A0A2H5XE24"/>
<gene>
    <name evidence="3" type="ORF">HRbin17_01962</name>
</gene>
<comment type="caution">
    <text evidence="3">The sequence shown here is derived from an EMBL/GenBank/DDBJ whole genome shotgun (WGS) entry which is preliminary data.</text>
</comment>
<dbReference type="Pfam" id="PF07963">
    <property type="entry name" value="N_methyl"/>
    <property type="match status" value="1"/>
</dbReference>
<evidence type="ECO:0000256" key="1">
    <source>
        <dbReference type="SAM" id="Phobius"/>
    </source>
</evidence>
<dbReference type="EMBL" id="BEHT01000027">
    <property type="protein sequence ID" value="GBC99438.1"/>
    <property type="molecule type" value="Genomic_DNA"/>
</dbReference>
<dbReference type="InterPro" id="IPR012902">
    <property type="entry name" value="N_methyl_site"/>
</dbReference>
<keyword evidence="1" id="KW-0812">Transmembrane</keyword>
<dbReference type="Proteomes" id="UP000236173">
    <property type="component" value="Unassembled WGS sequence"/>
</dbReference>
<dbReference type="SUPFAM" id="SSF54523">
    <property type="entry name" value="Pili subunits"/>
    <property type="match status" value="1"/>
</dbReference>
<dbReference type="InterPro" id="IPR011453">
    <property type="entry name" value="DUF1559"/>
</dbReference>
<sequence>MRMLRRYAFTLIELLVVIAIIAILAAILFPVFSQAREKARQAQCTSNNRNIAMAMAQYTNDYDERVSPFELWAGVSSCAGVRYAGGDVFTADPTTVSPACDPFQRWAHRIQPYMRNVQIFSDPSGGTAVINSGDGCRGGCRTAFQFISPTPLPVAWGWIWHPMFDQIRFSYGYNQLIAAHAGNAGSIAKIQRPADILLFADSAHKDAVPEQVVLSGGGYPDELVAPRIIWSNTCAAFCDTARRTDNNTRHHLGSILSFVDGHTKFIQHRTIWAQGYRLTGLDQLSRFRWQ</sequence>
<feature type="transmembrane region" description="Helical" evidence="1">
    <location>
        <begin position="7"/>
        <end position="32"/>
    </location>
</feature>
<keyword evidence="1" id="KW-1133">Transmembrane helix</keyword>
<protein>
    <recommendedName>
        <fullName evidence="2">DUF1559 domain-containing protein</fullName>
    </recommendedName>
</protein>
<reference evidence="4" key="1">
    <citation type="submission" date="2017-09" db="EMBL/GenBank/DDBJ databases">
        <title>Metaegenomics of thermophilic ammonia-oxidizing enrichment culture.</title>
        <authorList>
            <person name="Kato S."/>
            <person name="Suzuki K."/>
        </authorList>
    </citation>
    <scope>NUCLEOTIDE SEQUENCE [LARGE SCALE GENOMIC DNA]</scope>
</reference>
<name>A0A2H5XE24_9BACT</name>
<dbReference type="PANTHER" id="PTHR30093">
    <property type="entry name" value="GENERAL SECRETION PATHWAY PROTEIN G"/>
    <property type="match status" value="1"/>
</dbReference>
<organism evidence="3 4">
    <name type="scientific">Candidatus Fervidibacter japonicus</name>
    <dbReference type="NCBI Taxonomy" id="2035412"/>
    <lineage>
        <taxon>Bacteria</taxon>
        <taxon>Candidatus Fervidibacterota</taxon>
        <taxon>Candidatus Fervidibacter</taxon>
    </lineage>
</organism>
<feature type="domain" description="DUF1559" evidence="2">
    <location>
        <begin position="34"/>
        <end position="64"/>
    </location>
</feature>
<evidence type="ECO:0000313" key="4">
    <source>
        <dbReference type="Proteomes" id="UP000236173"/>
    </source>
</evidence>
<dbReference type="NCBIfam" id="TIGR02532">
    <property type="entry name" value="IV_pilin_GFxxxE"/>
    <property type="match status" value="1"/>
</dbReference>
<keyword evidence="1" id="KW-0472">Membrane</keyword>
<evidence type="ECO:0000313" key="3">
    <source>
        <dbReference type="EMBL" id="GBC99438.1"/>
    </source>
</evidence>
<dbReference type="InterPro" id="IPR045584">
    <property type="entry name" value="Pilin-like"/>
</dbReference>
<dbReference type="Pfam" id="PF07596">
    <property type="entry name" value="SBP_bac_10"/>
    <property type="match status" value="1"/>
</dbReference>
<accession>A0A2H5XE24</accession>